<dbReference type="SUPFAM" id="SSF57903">
    <property type="entry name" value="FYVE/PHD zinc finger"/>
    <property type="match status" value="1"/>
</dbReference>
<dbReference type="InterPro" id="IPR011011">
    <property type="entry name" value="Znf_FYVE_PHD"/>
</dbReference>
<dbReference type="SUPFAM" id="SSF82199">
    <property type="entry name" value="SET domain"/>
    <property type="match status" value="1"/>
</dbReference>
<sequence length="826" mass="91356">MTELPFVPHAPPTPLAPFAAAAAVSNGRPVVDDEERIKCICGFEADDGSSVFCDVCGTWQHILCYYDSKEHVPDVHLCADCNPRFIVDRKRVTERQKCFRDQLATEKKAKRAPSKSHKKKVKDSGVVTNGHADPDVYNGTDRKSGSPRDQQPPLKRPKTNHKTSGSVASINAPAVQSRKRANSTAHPAHSPVKSPTTTIPHGYSSDYFSTEFLHLYQQSDYTPIEANSYSDLGLTNDLQDWLRDPQACKRATGKTRDLVFSRLDGPFQSLEATSPILKENVGEGSMPTVHGPHPTWKWITTESDIPYGGFIGELKGQIGRKEDYCDDPRNRWATLRHPEPFVFFPYHLPIYIDTRHEGTMLRYIRRSCRPNSRMHILISEESEYHFCLVATDIIPMGEEVTIPWELDENVRQSLAASLQDGNLHEHGIRGVEAVSRWVAGVLSNFGGCACKLPASECPLARADRRSNSFLLTPGDSSLKPYSQKRSRKNGAQLSPLSTGHATNSRAGSEARNRGEQDDDNGDSRSVSGSSRSKPTSRDITPMTHVSADANAGLGVEMSDREKRKLMQQEKLFEQLEHDEQHAQRKRKRNSAGQLGHPDNSTQRSRGTDATSRHRGTSAGQRSEHGQHRGQSEVRERRRVSQPKPECKDQSMQTEPDDEYPPLSTLHVQRRKPKGSFLRSLLHRAHDERIVREHTGTAHESAPNPPSNPSSSTPTSSARIVPTMPVISSPEPKAEEDTEMPDASTTSQHVSSTHDTDPISPTSMPPPPDPSSDPSQSSHPPLPPPPPPWHGSSSSDPGGKIPTPKKMSLSDWTAKRKAKAAMQGSDS</sequence>
<feature type="compositionally biased region" description="Basic residues" evidence="2">
    <location>
        <begin position="108"/>
        <end position="121"/>
    </location>
</feature>
<feature type="compositionally biased region" description="Low complexity" evidence="2">
    <location>
        <begin position="523"/>
        <end position="533"/>
    </location>
</feature>
<feature type="region of interest" description="Disordered" evidence="2">
    <location>
        <begin position="577"/>
        <end position="826"/>
    </location>
</feature>
<dbReference type="Proteomes" id="UP000799776">
    <property type="component" value="Unassembled WGS sequence"/>
</dbReference>
<gene>
    <name evidence="4" type="ORF">K490DRAFT_30874</name>
</gene>
<feature type="compositionally biased region" description="Basic and acidic residues" evidence="2">
    <location>
        <begin position="683"/>
        <end position="696"/>
    </location>
</feature>
<dbReference type="PANTHER" id="PTHR46462">
    <property type="entry name" value="UPSET, ISOFORM A"/>
    <property type="match status" value="1"/>
</dbReference>
<dbReference type="GO" id="GO:0034967">
    <property type="term" value="C:Set3 complex"/>
    <property type="evidence" value="ECO:0007669"/>
    <property type="project" value="TreeGrafter"/>
</dbReference>
<reference evidence="4" key="1">
    <citation type="journal article" date="2020" name="Stud. Mycol.">
        <title>101 Dothideomycetes genomes: a test case for predicting lifestyles and emergence of pathogens.</title>
        <authorList>
            <person name="Haridas S."/>
            <person name="Albert R."/>
            <person name="Binder M."/>
            <person name="Bloem J."/>
            <person name="Labutti K."/>
            <person name="Salamov A."/>
            <person name="Andreopoulos B."/>
            <person name="Baker S."/>
            <person name="Barry K."/>
            <person name="Bills G."/>
            <person name="Bluhm B."/>
            <person name="Cannon C."/>
            <person name="Castanera R."/>
            <person name="Culley D."/>
            <person name="Daum C."/>
            <person name="Ezra D."/>
            <person name="Gonzalez J."/>
            <person name="Henrissat B."/>
            <person name="Kuo A."/>
            <person name="Liang C."/>
            <person name="Lipzen A."/>
            <person name="Lutzoni F."/>
            <person name="Magnuson J."/>
            <person name="Mondo S."/>
            <person name="Nolan M."/>
            <person name="Ohm R."/>
            <person name="Pangilinan J."/>
            <person name="Park H.-J."/>
            <person name="Ramirez L."/>
            <person name="Alfaro M."/>
            <person name="Sun H."/>
            <person name="Tritt A."/>
            <person name="Yoshinaga Y."/>
            <person name="Zwiers L.-H."/>
            <person name="Turgeon B."/>
            <person name="Goodwin S."/>
            <person name="Spatafora J."/>
            <person name="Crous P."/>
            <person name="Grigoriev I."/>
        </authorList>
    </citation>
    <scope>NUCLEOTIDE SEQUENCE</scope>
    <source>
        <strain evidence="4">CBS 121410</strain>
    </source>
</reference>
<dbReference type="InterPro" id="IPR013083">
    <property type="entry name" value="Znf_RING/FYVE/PHD"/>
</dbReference>
<feature type="compositionally biased region" description="Basic and acidic residues" evidence="2">
    <location>
        <begin position="621"/>
        <end position="635"/>
    </location>
</feature>
<evidence type="ECO:0000256" key="1">
    <source>
        <dbReference type="ARBA" id="ARBA00022853"/>
    </source>
</evidence>
<dbReference type="Gene3D" id="2.170.270.10">
    <property type="entry name" value="SET domain"/>
    <property type="match status" value="1"/>
</dbReference>
<dbReference type="SMART" id="SM00317">
    <property type="entry name" value="SET"/>
    <property type="match status" value="1"/>
</dbReference>
<dbReference type="Pfam" id="PF00856">
    <property type="entry name" value="SET"/>
    <property type="match status" value="1"/>
</dbReference>
<dbReference type="GO" id="GO:0006355">
    <property type="term" value="P:regulation of DNA-templated transcription"/>
    <property type="evidence" value="ECO:0007669"/>
    <property type="project" value="TreeGrafter"/>
</dbReference>
<evidence type="ECO:0000313" key="4">
    <source>
        <dbReference type="EMBL" id="KAF2091472.1"/>
    </source>
</evidence>
<accession>A0A9P4I3H9</accession>
<dbReference type="PANTHER" id="PTHR46462:SF3">
    <property type="entry name" value="UPSET, ISOFORM A"/>
    <property type="match status" value="1"/>
</dbReference>
<feature type="compositionally biased region" description="Low complexity" evidence="2">
    <location>
        <begin position="708"/>
        <end position="717"/>
    </location>
</feature>
<dbReference type="GO" id="GO:0070210">
    <property type="term" value="C:Rpd3L-Expanded complex"/>
    <property type="evidence" value="ECO:0007669"/>
    <property type="project" value="TreeGrafter"/>
</dbReference>
<dbReference type="AlphaFoldDB" id="A0A9P4I3H9"/>
<feature type="domain" description="SET" evidence="3">
    <location>
        <begin position="279"/>
        <end position="405"/>
    </location>
</feature>
<dbReference type="InterPro" id="IPR046341">
    <property type="entry name" value="SET_dom_sf"/>
</dbReference>
<feature type="compositionally biased region" description="Pro residues" evidence="2">
    <location>
        <begin position="779"/>
        <end position="788"/>
    </location>
</feature>
<comment type="caution">
    <text evidence="4">The sequence shown here is derived from an EMBL/GenBank/DDBJ whole genome shotgun (WGS) entry which is preliminary data.</text>
</comment>
<name>A0A9P4I3H9_9PEZI</name>
<feature type="region of interest" description="Disordered" evidence="2">
    <location>
        <begin position="468"/>
        <end position="555"/>
    </location>
</feature>
<organism evidence="4 5">
    <name type="scientific">Saccharata proteae CBS 121410</name>
    <dbReference type="NCBI Taxonomy" id="1314787"/>
    <lineage>
        <taxon>Eukaryota</taxon>
        <taxon>Fungi</taxon>
        <taxon>Dikarya</taxon>
        <taxon>Ascomycota</taxon>
        <taxon>Pezizomycotina</taxon>
        <taxon>Dothideomycetes</taxon>
        <taxon>Dothideomycetes incertae sedis</taxon>
        <taxon>Botryosphaeriales</taxon>
        <taxon>Saccharataceae</taxon>
        <taxon>Saccharata</taxon>
    </lineage>
</organism>
<evidence type="ECO:0000313" key="5">
    <source>
        <dbReference type="Proteomes" id="UP000799776"/>
    </source>
</evidence>
<protein>
    <recommendedName>
        <fullName evidence="3">SET domain-containing protein</fullName>
    </recommendedName>
</protein>
<keyword evidence="1" id="KW-0156">Chromatin regulator</keyword>
<dbReference type="OrthoDB" id="1928087at2759"/>
<dbReference type="PROSITE" id="PS50280">
    <property type="entry name" value="SET"/>
    <property type="match status" value="1"/>
</dbReference>
<dbReference type="InterPro" id="IPR001214">
    <property type="entry name" value="SET_dom"/>
</dbReference>
<keyword evidence="5" id="KW-1185">Reference proteome</keyword>
<evidence type="ECO:0000256" key="2">
    <source>
        <dbReference type="SAM" id="MobiDB-lite"/>
    </source>
</evidence>
<feature type="compositionally biased region" description="Polar residues" evidence="2">
    <location>
        <begin position="598"/>
        <end position="609"/>
    </location>
</feature>
<dbReference type="EMBL" id="ML978711">
    <property type="protein sequence ID" value="KAF2091472.1"/>
    <property type="molecule type" value="Genomic_DNA"/>
</dbReference>
<evidence type="ECO:0000259" key="3">
    <source>
        <dbReference type="PROSITE" id="PS50280"/>
    </source>
</evidence>
<dbReference type="GO" id="GO:0006325">
    <property type="term" value="P:chromatin organization"/>
    <property type="evidence" value="ECO:0007669"/>
    <property type="project" value="UniProtKB-KW"/>
</dbReference>
<feature type="region of interest" description="Disordered" evidence="2">
    <location>
        <begin position="103"/>
        <end position="199"/>
    </location>
</feature>
<proteinExistence type="predicted"/>
<dbReference type="Gene3D" id="3.30.40.10">
    <property type="entry name" value="Zinc/RING finger domain, C3HC4 (zinc finger)"/>
    <property type="match status" value="1"/>
</dbReference>
<feature type="compositionally biased region" description="Polar residues" evidence="2">
    <location>
        <begin position="489"/>
        <end position="506"/>
    </location>
</feature>